<protein>
    <submittedName>
        <fullName evidence="2">Uncharacterized protein</fullName>
    </submittedName>
</protein>
<accession>A0AAE0YCA3</accession>
<comment type="caution">
    <text evidence="2">The sequence shown here is derived from an EMBL/GenBank/DDBJ whole genome shotgun (WGS) entry which is preliminary data.</text>
</comment>
<keyword evidence="3" id="KW-1185">Reference proteome</keyword>
<name>A0AAE0YCA3_9GAST</name>
<dbReference type="Proteomes" id="UP001283361">
    <property type="component" value="Unassembled WGS sequence"/>
</dbReference>
<gene>
    <name evidence="2" type="ORF">RRG08_048997</name>
</gene>
<sequence length="125" mass="13564">MRGKNPKPLTDAVDNGGDDDNYSAISECKGDEVVGVGECSIHPLMTAIMANSRPVSTSSHNLPTISPYLAKNNKNKADCEGHNTCLSRWRQAWKSLDEPDPNDCASLTITEHAISNPSTNLRLLK</sequence>
<evidence type="ECO:0000313" key="2">
    <source>
        <dbReference type="EMBL" id="KAK3740755.1"/>
    </source>
</evidence>
<dbReference type="EMBL" id="JAWDGP010006462">
    <property type="protein sequence ID" value="KAK3740755.1"/>
    <property type="molecule type" value="Genomic_DNA"/>
</dbReference>
<organism evidence="2 3">
    <name type="scientific">Elysia crispata</name>
    <name type="common">lettuce slug</name>
    <dbReference type="NCBI Taxonomy" id="231223"/>
    <lineage>
        <taxon>Eukaryota</taxon>
        <taxon>Metazoa</taxon>
        <taxon>Spiralia</taxon>
        <taxon>Lophotrochozoa</taxon>
        <taxon>Mollusca</taxon>
        <taxon>Gastropoda</taxon>
        <taxon>Heterobranchia</taxon>
        <taxon>Euthyneura</taxon>
        <taxon>Panpulmonata</taxon>
        <taxon>Sacoglossa</taxon>
        <taxon>Placobranchoidea</taxon>
        <taxon>Plakobranchidae</taxon>
        <taxon>Elysia</taxon>
    </lineage>
</organism>
<proteinExistence type="predicted"/>
<evidence type="ECO:0000256" key="1">
    <source>
        <dbReference type="SAM" id="MobiDB-lite"/>
    </source>
</evidence>
<reference evidence="2" key="1">
    <citation type="journal article" date="2023" name="G3 (Bethesda)">
        <title>A reference genome for the long-term kleptoplast-retaining sea slug Elysia crispata morphotype clarki.</title>
        <authorList>
            <person name="Eastman K.E."/>
            <person name="Pendleton A.L."/>
            <person name="Shaikh M.A."/>
            <person name="Suttiyut T."/>
            <person name="Ogas R."/>
            <person name="Tomko P."/>
            <person name="Gavelis G."/>
            <person name="Widhalm J.R."/>
            <person name="Wisecaver J.H."/>
        </authorList>
    </citation>
    <scope>NUCLEOTIDE SEQUENCE</scope>
    <source>
        <strain evidence="2">ECLA1</strain>
    </source>
</reference>
<feature type="region of interest" description="Disordered" evidence="1">
    <location>
        <begin position="1"/>
        <end position="20"/>
    </location>
</feature>
<evidence type="ECO:0000313" key="3">
    <source>
        <dbReference type="Proteomes" id="UP001283361"/>
    </source>
</evidence>
<dbReference type="AlphaFoldDB" id="A0AAE0YCA3"/>